<evidence type="ECO:0000313" key="15">
    <source>
        <dbReference type="EMBL" id="CVK18318.1"/>
    </source>
</evidence>
<dbReference type="PANTHER" id="PTHR30069">
    <property type="entry name" value="TONB-DEPENDENT OUTER MEMBRANE RECEPTOR"/>
    <property type="match status" value="1"/>
</dbReference>
<name>A0ABM9VZJ6_9FIRM</name>
<feature type="signal peptide" evidence="12">
    <location>
        <begin position="1"/>
        <end position="33"/>
    </location>
</feature>
<keyword evidence="5 12" id="KW-0732">Signal</keyword>
<dbReference type="Proteomes" id="UP000245702">
    <property type="component" value="Unassembled WGS sequence"/>
</dbReference>
<dbReference type="PROSITE" id="PS00430">
    <property type="entry name" value="TONB_DEPENDENT_REC_1"/>
    <property type="match status" value="1"/>
</dbReference>
<keyword evidence="9 10" id="KW-0998">Cell outer membrane</keyword>
<keyword evidence="2 10" id="KW-0813">Transport</keyword>
<evidence type="ECO:0000256" key="1">
    <source>
        <dbReference type="ARBA" id="ARBA00004571"/>
    </source>
</evidence>
<dbReference type="InterPro" id="IPR010916">
    <property type="entry name" value="TonB_box_CS"/>
</dbReference>
<accession>A0ABM9VZJ6</accession>
<keyword evidence="16" id="KW-1185">Reference proteome</keyword>
<comment type="similarity">
    <text evidence="10 11">Belongs to the TonB-dependent receptor family.</text>
</comment>
<gene>
    <name evidence="15" type="primary">cirA_1</name>
    <name evidence="15" type="ORF">SSPH_00955</name>
</gene>
<proteinExistence type="inferred from homology"/>
<evidence type="ECO:0000256" key="8">
    <source>
        <dbReference type="ARBA" id="ARBA00023170"/>
    </source>
</evidence>
<dbReference type="CDD" id="cd01347">
    <property type="entry name" value="ligand_gated_channel"/>
    <property type="match status" value="1"/>
</dbReference>
<dbReference type="RefSeq" id="WP_083945370.1">
    <property type="nucleotide sequence ID" value="NZ_CP146991.1"/>
</dbReference>
<dbReference type="InterPro" id="IPR037066">
    <property type="entry name" value="Plug_dom_sf"/>
</dbReference>
<keyword evidence="6 11" id="KW-0798">TonB box</keyword>
<comment type="caution">
    <text evidence="15">The sequence shown here is derived from an EMBL/GenBank/DDBJ whole genome shotgun (WGS) entry which is preliminary data.</text>
</comment>
<organism evidence="15 16">
    <name type="scientific">Sporomusa sphaeroides DSM 2875</name>
    <dbReference type="NCBI Taxonomy" id="1337886"/>
    <lineage>
        <taxon>Bacteria</taxon>
        <taxon>Bacillati</taxon>
        <taxon>Bacillota</taxon>
        <taxon>Negativicutes</taxon>
        <taxon>Selenomonadales</taxon>
        <taxon>Sporomusaceae</taxon>
        <taxon>Sporomusa</taxon>
    </lineage>
</organism>
<evidence type="ECO:0000259" key="13">
    <source>
        <dbReference type="Pfam" id="PF00593"/>
    </source>
</evidence>
<feature type="chain" id="PRO_5046140718" evidence="12">
    <location>
        <begin position="34"/>
        <end position="663"/>
    </location>
</feature>
<dbReference type="Pfam" id="PF00593">
    <property type="entry name" value="TonB_dep_Rec_b-barrel"/>
    <property type="match status" value="1"/>
</dbReference>
<feature type="domain" description="TonB-dependent receptor plug" evidence="14">
    <location>
        <begin position="58"/>
        <end position="165"/>
    </location>
</feature>
<keyword evidence="8 15" id="KW-0675">Receptor</keyword>
<dbReference type="SUPFAM" id="SSF56935">
    <property type="entry name" value="Porins"/>
    <property type="match status" value="1"/>
</dbReference>
<dbReference type="InterPro" id="IPR010917">
    <property type="entry name" value="TonB_rcpt_CS"/>
</dbReference>
<evidence type="ECO:0000256" key="5">
    <source>
        <dbReference type="ARBA" id="ARBA00022729"/>
    </source>
</evidence>
<dbReference type="InterPro" id="IPR039426">
    <property type="entry name" value="TonB-dep_rcpt-like"/>
</dbReference>
<evidence type="ECO:0000256" key="3">
    <source>
        <dbReference type="ARBA" id="ARBA00022452"/>
    </source>
</evidence>
<comment type="subcellular location">
    <subcellularLocation>
        <location evidence="1 10">Cell outer membrane</location>
        <topology evidence="1 10">Multi-pass membrane protein</topology>
    </subcellularLocation>
</comment>
<dbReference type="Gene3D" id="2.170.130.10">
    <property type="entry name" value="TonB-dependent receptor, plug domain"/>
    <property type="match status" value="1"/>
</dbReference>
<evidence type="ECO:0000256" key="12">
    <source>
        <dbReference type="SAM" id="SignalP"/>
    </source>
</evidence>
<evidence type="ECO:0000259" key="14">
    <source>
        <dbReference type="Pfam" id="PF07715"/>
    </source>
</evidence>
<keyword evidence="7 10" id="KW-0472">Membrane</keyword>
<dbReference type="PROSITE" id="PS01156">
    <property type="entry name" value="TONB_DEPENDENT_REC_2"/>
    <property type="match status" value="1"/>
</dbReference>
<evidence type="ECO:0000256" key="2">
    <source>
        <dbReference type="ARBA" id="ARBA00022448"/>
    </source>
</evidence>
<evidence type="ECO:0000256" key="10">
    <source>
        <dbReference type="PROSITE-ProRule" id="PRU01360"/>
    </source>
</evidence>
<dbReference type="Pfam" id="PF07715">
    <property type="entry name" value="Plug"/>
    <property type="match status" value="1"/>
</dbReference>
<dbReference type="InterPro" id="IPR012910">
    <property type="entry name" value="Plug_dom"/>
</dbReference>
<evidence type="ECO:0000256" key="4">
    <source>
        <dbReference type="ARBA" id="ARBA00022692"/>
    </source>
</evidence>
<keyword evidence="3 10" id="KW-1134">Transmembrane beta strand</keyword>
<dbReference type="EMBL" id="FCOW01000003">
    <property type="protein sequence ID" value="CVK18318.1"/>
    <property type="molecule type" value="Genomic_DNA"/>
</dbReference>
<sequence>MKRKAKQGNFGKNILMTMLITGTVFAGSASALAAEKDVESYTLDSIVVTAQRYATEELDTPAAVEVFTQEQLVATGGTNLQEALKFGTGLIYHAQGPRGTSQGTMTSKIVIRGVEKGTLVLIDGVPLNQSGRYNLDDIPVETVERVEIIRGGGSVLYGSEATGGVINIITKGKRTNSVRTAFGNYGMQSHAFNTQAGKLGISYSYDKTGAVDNISDPSGGRPEGMYYNIIRGEHNTANLRYDFNDAMYLSYTYGENNAHYVYRYSKQQDANGKDIDYKNAIHTTKNNNAQLHYDKDDWKAVLSYVRREQETRSKTATKKSGNYIPGVTTSDSKGYDDKSLGMDIQKKWELGKNIGLLGFNFQRDTCDYKEVDKTNMAQNRDYERNMYSFYGQYNYELNKLSNLIVSARETWTGSTTAGQNYNKFTPEIEYIHKLDDDTSAYAKAGQSFMMPTFSQIYGSGNIIGNATLEPQHGNHFEIGLKKNTNTHMWRLAVFNYKINDSIESKWKDNYTEVEYTNEDIKNTGIELTCAIDMGQGWKANWGASYSNPKKLVTINDAGTITEGSWRNYYGKLQLNGGLNYNKGKWSGAINANYLGERTRDNDAQASMKPQLFTDLNIVYKPTKNEKVYLNLENIFDRRDIVSTSTSTFYNLGRNVMVGYEFNF</sequence>
<keyword evidence="4 10" id="KW-0812">Transmembrane</keyword>
<evidence type="ECO:0000256" key="6">
    <source>
        <dbReference type="ARBA" id="ARBA00023077"/>
    </source>
</evidence>
<protein>
    <submittedName>
        <fullName evidence="15">Colicin I receptor</fullName>
    </submittedName>
</protein>
<dbReference type="PANTHER" id="PTHR30069:SF29">
    <property type="entry name" value="HEMOGLOBIN AND HEMOGLOBIN-HAPTOGLOBIN-BINDING PROTEIN 1-RELATED"/>
    <property type="match status" value="1"/>
</dbReference>
<evidence type="ECO:0000313" key="16">
    <source>
        <dbReference type="Proteomes" id="UP000245702"/>
    </source>
</evidence>
<reference evidence="15 16" key="1">
    <citation type="submission" date="2016-01" db="EMBL/GenBank/DDBJ databases">
        <authorList>
            <person name="Brown R."/>
        </authorList>
    </citation>
    <scope>NUCLEOTIDE SEQUENCE [LARGE SCALE GENOMIC DNA]</scope>
    <source>
        <strain evidence="15">Sporomusa sphaeroides DSM 2875</strain>
    </source>
</reference>
<evidence type="ECO:0000256" key="9">
    <source>
        <dbReference type="ARBA" id="ARBA00023237"/>
    </source>
</evidence>
<evidence type="ECO:0000256" key="11">
    <source>
        <dbReference type="RuleBase" id="RU003357"/>
    </source>
</evidence>
<dbReference type="PROSITE" id="PS52016">
    <property type="entry name" value="TONB_DEPENDENT_REC_3"/>
    <property type="match status" value="1"/>
</dbReference>
<dbReference type="InterPro" id="IPR036942">
    <property type="entry name" value="Beta-barrel_TonB_sf"/>
</dbReference>
<evidence type="ECO:0000256" key="7">
    <source>
        <dbReference type="ARBA" id="ARBA00023136"/>
    </source>
</evidence>
<dbReference type="Gene3D" id="2.40.170.20">
    <property type="entry name" value="TonB-dependent receptor, beta-barrel domain"/>
    <property type="match status" value="1"/>
</dbReference>
<dbReference type="InterPro" id="IPR000531">
    <property type="entry name" value="Beta-barrel_TonB"/>
</dbReference>
<feature type="domain" description="TonB-dependent receptor-like beta-barrel" evidence="13">
    <location>
        <begin position="241"/>
        <end position="634"/>
    </location>
</feature>